<dbReference type="STRING" id="1450539.A0A318ZR04"/>
<accession>A0A318ZR04</accession>
<dbReference type="Proteomes" id="UP000248349">
    <property type="component" value="Unassembled WGS sequence"/>
</dbReference>
<feature type="compositionally biased region" description="Polar residues" evidence="1">
    <location>
        <begin position="76"/>
        <end position="85"/>
    </location>
</feature>
<evidence type="ECO:0000256" key="1">
    <source>
        <dbReference type="SAM" id="MobiDB-lite"/>
    </source>
</evidence>
<sequence length="268" mass="28853">MVNWKAPESTDRLIASLIVAHPGLKLDYRAMAIAFGQGASYDSIEGRFRRWRKMADELRGEVEARGISLTEFRGRNSLSGSSTPRTPRGPRNGVSKAGQSASSSRKDGRTVSTQKTPTRPMNNGSRASAIRGESLVQAIFVEDGSEEEQFKFKRESNEVVVHSGLATPVAESKDVIIVDSPVGGSALAAPRQLNPRLEKNARKTIVPDLPSISAGFEAGLPSSAGVGLSYLNYHTMDDMSQHLHGNLIGFDHLMDKVSSGSYIGGDVI</sequence>
<feature type="compositionally biased region" description="Polar residues" evidence="1">
    <location>
        <begin position="110"/>
        <end position="126"/>
    </location>
</feature>
<dbReference type="OrthoDB" id="4828117at2759"/>
<reference evidence="2 3" key="1">
    <citation type="submission" date="2016-12" db="EMBL/GenBank/DDBJ databases">
        <title>The genomes of Aspergillus section Nigri reveals drivers in fungal speciation.</title>
        <authorList>
            <consortium name="DOE Joint Genome Institute"/>
            <person name="Vesth T.C."/>
            <person name="Nybo J."/>
            <person name="Theobald S."/>
            <person name="Brandl J."/>
            <person name="Frisvad J.C."/>
            <person name="Nielsen K.F."/>
            <person name="Lyhne E.K."/>
            <person name="Kogle M.E."/>
            <person name="Kuo A."/>
            <person name="Riley R."/>
            <person name="Clum A."/>
            <person name="Nolan M."/>
            <person name="Lipzen A."/>
            <person name="Salamov A."/>
            <person name="Henrissat B."/>
            <person name="Wiebenga A."/>
            <person name="De Vries R.P."/>
            <person name="Grigoriev I.V."/>
            <person name="Mortensen U.H."/>
            <person name="Andersen M.R."/>
            <person name="Baker S.E."/>
        </authorList>
    </citation>
    <scope>NUCLEOTIDE SEQUENCE [LARGE SCALE GENOMIC DNA]</scope>
    <source>
        <strain evidence="2 3">JOP 1030-1</strain>
    </source>
</reference>
<name>A0A318ZR04_9EURO</name>
<feature type="region of interest" description="Disordered" evidence="1">
    <location>
        <begin position="73"/>
        <end position="127"/>
    </location>
</feature>
<dbReference type="EMBL" id="KZ821218">
    <property type="protein sequence ID" value="PYH49946.1"/>
    <property type="molecule type" value="Genomic_DNA"/>
</dbReference>
<protein>
    <submittedName>
        <fullName evidence="2">Uncharacterized protein</fullName>
    </submittedName>
</protein>
<dbReference type="RefSeq" id="XP_025435928.1">
    <property type="nucleotide sequence ID" value="XM_025577068.1"/>
</dbReference>
<dbReference type="GeneID" id="37078297"/>
<proteinExistence type="predicted"/>
<evidence type="ECO:0000313" key="2">
    <source>
        <dbReference type="EMBL" id="PYH49946.1"/>
    </source>
</evidence>
<keyword evidence="3" id="KW-1185">Reference proteome</keyword>
<gene>
    <name evidence="2" type="ORF">BP01DRAFT_378556</name>
</gene>
<organism evidence="2 3">
    <name type="scientific">Aspergillus saccharolyticus JOP 1030-1</name>
    <dbReference type="NCBI Taxonomy" id="1450539"/>
    <lineage>
        <taxon>Eukaryota</taxon>
        <taxon>Fungi</taxon>
        <taxon>Dikarya</taxon>
        <taxon>Ascomycota</taxon>
        <taxon>Pezizomycotina</taxon>
        <taxon>Eurotiomycetes</taxon>
        <taxon>Eurotiomycetidae</taxon>
        <taxon>Eurotiales</taxon>
        <taxon>Aspergillaceae</taxon>
        <taxon>Aspergillus</taxon>
        <taxon>Aspergillus subgen. Circumdati</taxon>
    </lineage>
</organism>
<evidence type="ECO:0000313" key="3">
    <source>
        <dbReference type="Proteomes" id="UP000248349"/>
    </source>
</evidence>
<dbReference type="AlphaFoldDB" id="A0A318ZR04"/>